<reference evidence="9" key="1">
    <citation type="journal article" date="2015" name="Genome Announc.">
        <title>Draft genome sequence of the fungus Penicillium brasilianum MG11.</title>
        <authorList>
            <person name="Horn F."/>
            <person name="Linde J."/>
            <person name="Mattern D.J."/>
            <person name="Walther G."/>
            <person name="Guthke R."/>
            <person name="Brakhage A.A."/>
            <person name="Valiante V."/>
        </authorList>
    </citation>
    <scope>NUCLEOTIDE SEQUENCE [LARGE SCALE GENOMIC DNA]</scope>
    <source>
        <strain evidence="9">MG11</strain>
    </source>
</reference>
<name>A0A0F7U214_PENBI</name>
<evidence type="ECO:0008006" key="10">
    <source>
        <dbReference type="Google" id="ProtNLM"/>
    </source>
</evidence>
<feature type="transmembrane region" description="Helical" evidence="7">
    <location>
        <begin position="105"/>
        <end position="123"/>
    </location>
</feature>
<dbReference type="GO" id="GO:0005783">
    <property type="term" value="C:endoplasmic reticulum"/>
    <property type="evidence" value="ECO:0007669"/>
    <property type="project" value="TreeGrafter"/>
</dbReference>
<dbReference type="OrthoDB" id="536545at2759"/>
<keyword evidence="4 7" id="KW-1133">Transmembrane helix</keyword>
<dbReference type="PANTHER" id="PTHR28286">
    <property type="match status" value="1"/>
</dbReference>
<dbReference type="PANTHER" id="PTHR28286:SF1">
    <property type="entry name" value="30 KDA HEAT SHOCK PROTEIN-RELATED"/>
    <property type="match status" value="1"/>
</dbReference>
<dbReference type="GO" id="GO:0005886">
    <property type="term" value="C:plasma membrane"/>
    <property type="evidence" value="ECO:0007669"/>
    <property type="project" value="TreeGrafter"/>
</dbReference>
<dbReference type="InterPro" id="IPR043476">
    <property type="entry name" value="Yro2-like_7TM"/>
</dbReference>
<evidence type="ECO:0000313" key="9">
    <source>
        <dbReference type="Proteomes" id="UP000042958"/>
    </source>
</evidence>
<feature type="transmembrane region" description="Helical" evidence="7">
    <location>
        <begin position="156"/>
        <end position="174"/>
    </location>
</feature>
<dbReference type="Pfam" id="PF01036">
    <property type="entry name" value="Bac_rhodopsin"/>
    <property type="match status" value="1"/>
</dbReference>
<dbReference type="STRING" id="104259.A0A0F7U214"/>
<comment type="subcellular location">
    <subcellularLocation>
        <location evidence="1">Membrane</location>
        <topology evidence="1">Multi-pass membrane protein</topology>
    </subcellularLocation>
</comment>
<evidence type="ECO:0000256" key="3">
    <source>
        <dbReference type="ARBA" id="ARBA00022692"/>
    </source>
</evidence>
<dbReference type="Proteomes" id="UP000042958">
    <property type="component" value="Unassembled WGS sequence"/>
</dbReference>
<feature type="region of interest" description="Disordered" evidence="6">
    <location>
        <begin position="261"/>
        <end position="281"/>
    </location>
</feature>
<evidence type="ECO:0000256" key="6">
    <source>
        <dbReference type="SAM" id="MobiDB-lite"/>
    </source>
</evidence>
<evidence type="ECO:0000256" key="7">
    <source>
        <dbReference type="SAM" id="Phobius"/>
    </source>
</evidence>
<keyword evidence="3 7" id="KW-0812">Transmembrane</keyword>
<keyword evidence="5 7" id="KW-0472">Membrane</keyword>
<keyword evidence="9" id="KW-1185">Reference proteome</keyword>
<dbReference type="PRINTS" id="PR00251">
    <property type="entry name" value="BACTRLOPSIN"/>
</dbReference>
<organism evidence="8 9">
    <name type="scientific">Penicillium brasilianum</name>
    <dbReference type="NCBI Taxonomy" id="104259"/>
    <lineage>
        <taxon>Eukaryota</taxon>
        <taxon>Fungi</taxon>
        <taxon>Dikarya</taxon>
        <taxon>Ascomycota</taxon>
        <taxon>Pezizomycotina</taxon>
        <taxon>Eurotiomycetes</taxon>
        <taxon>Eurotiomycetidae</taxon>
        <taxon>Eurotiales</taxon>
        <taxon>Aspergillaceae</taxon>
        <taxon>Penicillium</taxon>
    </lineage>
</organism>
<dbReference type="CDD" id="cd15239">
    <property type="entry name" value="7tm_YRO2_fungal-like"/>
    <property type="match status" value="1"/>
</dbReference>
<feature type="transmembrane region" description="Helical" evidence="7">
    <location>
        <begin position="130"/>
        <end position="150"/>
    </location>
</feature>
<evidence type="ECO:0000256" key="5">
    <source>
        <dbReference type="ARBA" id="ARBA00023136"/>
    </source>
</evidence>
<dbReference type="SUPFAM" id="SSF81321">
    <property type="entry name" value="Family A G protein-coupled receptor-like"/>
    <property type="match status" value="1"/>
</dbReference>
<sequence length="281" mass="30806">MNPLARGNDALKVSPVTGVDEALAVHGSDWLWAVTAIFSLALIFCLVMSFAANESERVFHYLFTFVLLVGAATYFAQASDLGWSAVSQVDNLGNGIIRQVFWVKYVHWLVAFPALALGLGLISGVSWTTIICNIALSLYWVVSYLAGAYVNTSYKWGFFAFGTFAWLILAMSTINESREASQLLGVERDYIILSGWTNLLWIVYPIAWALTDGGNKIGVTGTAIFYGVLDVLMVPVLSFAVLFFASKWDYRKLSIAFSDSRPSRETGATSAIKGETSRVAD</sequence>
<feature type="transmembrane region" description="Helical" evidence="7">
    <location>
        <begin position="223"/>
        <end position="245"/>
    </location>
</feature>
<protein>
    <recommendedName>
        <fullName evidence="10">Protein FDD123</fullName>
    </recommendedName>
</protein>
<evidence type="ECO:0000256" key="2">
    <source>
        <dbReference type="ARBA" id="ARBA00008130"/>
    </source>
</evidence>
<evidence type="ECO:0000313" key="8">
    <source>
        <dbReference type="EMBL" id="CEJ61680.1"/>
    </source>
</evidence>
<gene>
    <name evidence="8" type="ORF">PMG11_10204</name>
</gene>
<dbReference type="SMART" id="SM01021">
    <property type="entry name" value="Bac_rhodopsin"/>
    <property type="match status" value="1"/>
</dbReference>
<dbReference type="InterPro" id="IPR001425">
    <property type="entry name" value="Arc/bac/fun_rhodopsins"/>
</dbReference>
<dbReference type="Gene3D" id="1.20.1070.10">
    <property type="entry name" value="Rhodopsin 7-helix transmembrane proteins"/>
    <property type="match status" value="1"/>
</dbReference>
<evidence type="ECO:0000256" key="1">
    <source>
        <dbReference type="ARBA" id="ARBA00004141"/>
    </source>
</evidence>
<comment type="similarity">
    <text evidence="2">Belongs to the archaeal/bacterial/fungal opsin family.</text>
</comment>
<dbReference type="EMBL" id="CDHK01000011">
    <property type="protein sequence ID" value="CEJ61680.1"/>
    <property type="molecule type" value="Genomic_DNA"/>
</dbReference>
<dbReference type="AlphaFoldDB" id="A0A0F7U214"/>
<evidence type="ECO:0000256" key="4">
    <source>
        <dbReference type="ARBA" id="ARBA00022989"/>
    </source>
</evidence>
<feature type="transmembrane region" description="Helical" evidence="7">
    <location>
        <begin position="190"/>
        <end position="211"/>
    </location>
</feature>
<feature type="transmembrane region" description="Helical" evidence="7">
    <location>
        <begin position="58"/>
        <end position="76"/>
    </location>
</feature>
<accession>A0A0F7U214</accession>
<feature type="transmembrane region" description="Helical" evidence="7">
    <location>
        <begin position="30"/>
        <end position="51"/>
    </location>
</feature>
<proteinExistence type="inferred from homology"/>